<dbReference type="RefSeq" id="WP_386402390.1">
    <property type="nucleotide sequence ID" value="NZ_JBHTJH010000001.1"/>
</dbReference>
<keyword evidence="8" id="KW-1185">Reference proteome</keyword>
<gene>
    <name evidence="7" type="ORF">ACFQ1M_00590</name>
</gene>
<keyword evidence="2" id="KW-1003">Cell membrane</keyword>
<feature type="transmembrane region" description="Helical" evidence="6">
    <location>
        <begin position="273"/>
        <end position="291"/>
    </location>
</feature>
<feature type="transmembrane region" description="Helical" evidence="6">
    <location>
        <begin position="95"/>
        <end position="116"/>
    </location>
</feature>
<feature type="transmembrane region" description="Helical" evidence="6">
    <location>
        <begin position="185"/>
        <end position="207"/>
    </location>
</feature>
<evidence type="ECO:0000256" key="4">
    <source>
        <dbReference type="ARBA" id="ARBA00022989"/>
    </source>
</evidence>
<feature type="transmembrane region" description="Helical" evidence="6">
    <location>
        <begin position="303"/>
        <end position="324"/>
    </location>
</feature>
<dbReference type="Pfam" id="PF01943">
    <property type="entry name" value="Polysacc_synt"/>
    <property type="match status" value="1"/>
</dbReference>
<name>A0ABW3CV25_9FLAO</name>
<sequence length="432" mass="48851">MRQLFNKYIKENLLLKLTSANGVGVLIRMFVGFLSSKAIAIFVGPEGFAIVGYMRNVMNVLQRLPLFGANNGIIRYVAEHKFDPKELRKVVSTMFFLGMGGTLIISLVMFFGASFWNRLIFGERDFTYIFTVVAVVLPFFTLNALMVHFFNGLSRYRKYLLINVVGAVIAALLTIVLSWQMGVDGALLAFVIAPAVILIFTLLLLGEDGHHFKAISRKYFSKEVVSKMGGYSLMAIVSLISVNVVDILIKNLLQDALGLDEVGYWEAMKRLSNYYLMFVTSLLTLYVLPKLAKDQSNTNFRTVVFGFYKTVMPFFAIGLLLVYLTKYYIVVITLSKDFLQVQELFLWQLIGDFIKVAALAMSYQFQAKGMVKMFVVTELLSVLIIYLSSIYLIDRFGLEGVTLAHAVSYLCYFFVMLLIFRKALFFGESPSS</sequence>
<feature type="transmembrane region" description="Helical" evidence="6">
    <location>
        <begin position="128"/>
        <end position="147"/>
    </location>
</feature>
<feature type="transmembrane region" description="Helical" evidence="6">
    <location>
        <begin position="159"/>
        <end position="179"/>
    </location>
</feature>
<evidence type="ECO:0000256" key="6">
    <source>
        <dbReference type="SAM" id="Phobius"/>
    </source>
</evidence>
<evidence type="ECO:0000256" key="3">
    <source>
        <dbReference type="ARBA" id="ARBA00022692"/>
    </source>
</evidence>
<comment type="subcellular location">
    <subcellularLocation>
        <location evidence="1">Cell membrane</location>
        <topology evidence="1">Multi-pass membrane protein</topology>
    </subcellularLocation>
</comment>
<accession>A0ABW3CV25</accession>
<evidence type="ECO:0000256" key="2">
    <source>
        <dbReference type="ARBA" id="ARBA00022475"/>
    </source>
</evidence>
<feature type="transmembrane region" description="Helical" evidence="6">
    <location>
        <begin position="12"/>
        <end position="31"/>
    </location>
</feature>
<feature type="transmembrane region" description="Helical" evidence="6">
    <location>
        <begin position="228"/>
        <end position="253"/>
    </location>
</feature>
<protein>
    <submittedName>
        <fullName evidence="7">O-antigen translocase</fullName>
    </submittedName>
</protein>
<dbReference type="EMBL" id="JBHTJH010000001">
    <property type="protein sequence ID" value="MFD0860687.1"/>
    <property type="molecule type" value="Genomic_DNA"/>
</dbReference>
<evidence type="ECO:0000256" key="5">
    <source>
        <dbReference type="ARBA" id="ARBA00023136"/>
    </source>
</evidence>
<reference evidence="8" key="1">
    <citation type="journal article" date="2019" name="Int. J. Syst. Evol. Microbiol.">
        <title>The Global Catalogue of Microorganisms (GCM) 10K type strain sequencing project: providing services to taxonomists for standard genome sequencing and annotation.</title>
        <authorList>
            <consortium name="The Broad Institute Genomics Platform"/>
            <consortium name="The Broad Institute Genome Sequencing Center for Infectious Disease"/>
            <person name="Wu L."/>
            <person name="Ma J."/>
        </authorList>
    </citation>
    <scope>NUCLEOTIDE SEQUENCE [LARGE SCALE GENOMIC DNA]</scope>
    <source>
        <strain evidence="8">CCUG 62952</strain>
    </source>
</reference>
<dbReference type="PANTHER" id="PTHR30250">
    <property type="entry name" value="PST FAMILY PREDICTED COLANIC ACID TRANSPORTER"/>
    <property type="match status" value="1"/>
</dbReference>
<comment type="caution">
    <text evidence="7">The sequence shown here is derived from an EMBL/GenBank/DDBJ whole genome shotgun (WGS) entry which is preliminary data.</text>
</comment>
<proteinExistence type="predicted"/>
<dbReference type="InterPro" id="IPR050833">
    <property type="entry name" value="Poly_Biosynth_Transport"/>
</dbReference>
<feature type="transmembrane region" description="Helical" evidence="6">
    <location>
        <begin position="375"/>
        <end position="394"/>
    </location>
</feature>
<dbReference type="InterPro" id="IPR002797">
    <property type="entry name" value="Polysacc_synth"/>
</dbReference>
<evidence type="ECO:0000313" key="7">
    <source>
        <dbReference type="EMBL" id="MFD0860687.1"/>
    </source>
</evidence>
<evidence type="ECO:0000313" key="8">
    <source>
        <dbReference type="Proteomes" id="UP001596978"/>
    </source>
</evidence>
<organism evidence="7 8">
    <name type="scientific">Sungkyunkwania multivorans</name>
    <dbReference type="NCBI Taxonomy" id="1173618"/>
    <lineage>
        <taxon>Bacteria</taxon>
        <taxon>Pseudomonadati</taxon>
        <taxon>Bacteroidota</taxon>
        <taxon>Flavobacteriia</taxon>
        <taxon>Flavobacteriales</taxon>
        <taxon>Flavobacteriaceae</taxon>
        <taxon>Sungkyunkwania</taxon>
    </lineage>
</organism>
<keyword evidence="3 6" id="KW-0812">Transmembrane</keyword>
<dbReference type="InterPro" id="IPR044550">
    <property type="entry name" value="WzxE"/>
</dbReference>
<feature type="transmembrane region" description="Helical" evidence="6">
    <location>
        <begin position="400"/>
        <end position="420"/>
    </location>
</feature>
<dbReference type="CDD" id="cd13125">
    <property type="entry name" value="MATE_like_10"/>
    <property type="match status" value="1"/>
</dbReference>
<keyword evidence="4 6" id="KW-1133">Transmembrane helix</keyword>
<dbReference type="PANTHER" id="PTHR30250:SF30">
    <property type="entry name" value="LIPID III FLIPPASE"/>
    <property type="match status" value="1"/>
</dbReference>
<dbReference type="Proteomes" id="UP001596978">
    <property type="component" value="Unassembled WGS sequence"/>
</dbReference>
<keyword evidence="5 6" id="KW-0472">Membrane</keyword>
<feature type="transmembrane region" description="Helical" evidence="6">
    <location>
        <begin position="344"/>
        <end position="363"/>
    </location>
</feature>
<feature type="transmembrane region" description="Helical" evidence="6">
    <location>
        <begin position="37"/>
        <end position="54"/>
    </location>
</feature>
<evidence type="ECO:0000256" key="1">
    <source>
        <dbReference type="ARBA" id="ARBA00004651"/>
    </source>
</evidence>